<dbReference type="STRING" id="39947.A0A0P0Y0A6"/>
<evidence type="ECO:0000313" key="8">
    <source>
        <dbReference type="EMBL" id="BAT13254.1"/>
    </source>
</evidence>
<reference evidence="8 9" key="2">
    <citation type="journal article" date="2013" name="Plant Cell Physiol.">
        <title>Rice Annotation Project Database (RAP-DB): an integrative and interactive database for rice genomics.</title>
        <authorList>
            <person name="Sakai H."/>
            <person name="Lee S.S."/>
            <person name="Tanaka T."/>
            <person name="Numa H."/>
            <person name="Kim J."/>
            <person name="Kawahara Y."/>
            <person name="Wakimoto H."/>
            <person name="Yang C.C."/>
            <person name="Iwamoto M."/>
            <person name="Abe T."/>
            <person name="Yamada Y."/>
            <person name="Muto A."/>
            <person name="Inokuchi H."/>
            <person name="Ikemura T."/>
            <person name="Matsumoto T."/>
            <person name="Sasaki T."/>
            <person name="Itoh T."/>
        </authorList>
    </citation>
    <scope>NUCLEOTIDE SEQUENCE [LARGE SCALE GENOMIC DNA]</scope>
    <source>
        <strain evidence="9">cv. Nipponbare</strain>
    </source>
</reference>
<dbReference type="PaxDb" id="39947-A0A0P0Y0A6"/>
<evidence type="ECO:0000256" key="6">
    <source>
        <dbReference type="ARBA" id="ARBA00047804"/>
    </source>
</evidence>
<accession>A0A0P0Y0A6</accession>
<keyword evidence="3" id="KW-0560">Oxidoreductase</keyword>
<evidence type="ECO:0000256" key="3">
    <source>
        <dbReference type="ARBA" id="ARBA00023002"/>
    </source>
</evidence>
<gene>
    <name evidence="8" type="ordered locus">Os11g0221400</name>
    <name evidence="8" type="ORF">OSNPB_110221400</name>
</gene>
<dbReference type="SMR" id="A0A0P0Y0A6"/>
<evidence type="ECO:0000256" key="5">
    <source>
        <dbReference type="ARBA" id="ARBA00047388"/>
    </source>
</evidence>
<reference evidence="8 9" key="3">
    <citation type="journal article" date="2013" name="Rice">
        <title>Improvement of the Oryza sativa Nipponbare reference genome using next generation sequence and optical map data.</title>
        <authorList>
            <person name="Kawahara Y."/>
            <person name="de la Bastide M."/>
            <person name="Hamilton J.P."/>
            <person name="Kanamori H."/>
            <person name="McCombie W.R."/>
            <person name="Ouyang S."/>
            <person name="Schwartz D.C."/>
            <person name="Tanaka T."/>
            <person name="Wu J."/>
            <person name="Zhou S."/>
            <person name="Childs K.L."/>
            <person name="Davidson R.M."/>
            <person name="Lin H."/>
            <person name="Quesada-Ocampo L."/>
            <person name="Vaillancourt B."/>
            <person name="Sakai H."/>
            <person name="Lee S.S."/>
            <person name="Kim J."/>
            <person name="Numa H."/>
            <person name="Itoh T."/>
            <person name="Buell C.R."/>
            <person name="Matsumoto T."/>
        </authorList>
    </citation>
    <scope>NUCLEOTIDE SEQUENCE [LARGE SCALE GENOMIC DNA]</scope>
    <source>
        <strain evidence="9">cv. Nipponbare</strain>
    </source>
</reference>
<dbReference type="InterPro" id="IPR012336">
    <property type="entry name" value="Thioredoxin-like_fold"/>
</dbReference>
<dbReference type="PANTHER" id="PTHR13871:SF104">
    <property type="entry name" value="NUCLEOREDOXIN 1 ISOFORM X1-RELATED"/>
    <property type="match status" value="1"/>
</dbReference>
<dbReference type="EC" id="1.8.1.8" evidence="1"/>
<keyword evidence="9" id="KW-1185">Reference proteome</keyword>
<organism evidence="8 9">
    <name type="scientific">Oryza sativa subsp. japonica</name>
    <name type="common">Rice</name>
    <dbReference type="NCBI Taxonomy" id="39947"/>
    <lineage>
        <taxon>Eukaryota</taxon>
        <taxon>Viridiplantae</taxon>
        <taxon>Streptophyta</taxon>
        <taxon>Embryophyta</taxon>
        <taxon>Tracheophyta</taxon>
        <taxon>Spermatophyta</taxon>
        <taxon>Magnoliopsida</taxon>
        <taxon>Liliopsida</taxon>
        <taxon>Poales</taxon>
        <taxon>Poaceae</taxon>
        <taxon>BOP clade</taxon>
        <taxon>Oryzoideae</taxon>
        <taxon>Oryzeae</taxon>
        <taxon>Oryzinae</taxon>
        <taxon>Oryza</taxon>
        <taxon>Oryza sativa</taxon>
    </lineage>
</organism>
<dbReference type="Pfam" id="PF13905">
    <property type="entry name" value="Thioredoxin_8"/>
    <property type="match status" value="1"/>
</dbReference>
<comment type="catalytic activity">
    <reaction evidence="5">
        <text>[protein]-dithiol + NAD(+) = [protein]-disulfide + NADH + H(+)</text>
        <dbReference type="Rhea" id="RHEA:18749"/>
        <dbReference type="Rhea" id="RHEA-COMP:10593"/>
        <dbReference type="Rhea" id="RHEA-COMP:10594"/>
        <dbReference type="ChEBI" id="CHEBI:15378"/>
        <dbReference type="ChEBI" id="CHEBI:29950"/>
        <dbReference type="ChEBI" id="CHEBI:50058"/>
        <dbReference type="ChEBI" id="CHEBI:57540"/>
        <dbReference type="ChEBI" id="CHEBI:57945"/>
        <dbReference type="EC" id="1.8.1.8"/>
    </reaction>
</comment>
<dbReference type="Proteomes" id="UP000059680">
    <property type="component" value="Chromosome 11"/>
</dbReference>
<dbReference type="InterPro" id="IPR052259">
    <property type="entry name" value="Nucleoredoxin-like"/>
</dbReference>
<proteinExistence type="predicted"/>
<reference evidence="9" key="1">
    <citation type="journal article" date="2005" name="Nature">
        <title>The map-based sequence of the rice genome.</title>
        <authorList>
            <consortium name="International rice genome sequencing project (IRGSP)"/>
            <person name="Matsumoto T."/>
            <person name="Wu J."/>
            <person name="Kanamori H."/>
            <person name="Katayose Y."/>
            <person name="Fujisawa M."/>
            <person name="Namiki N."/>
            <person name="Mizuno H."/>
            <person name="Yamamoto K."/>
            <person name="Antonio B.A."/>
            <person name="Baba T."/>
            <person name="Sakata K."/>
            <person name="Nagamura Y."/>
            <person name="Aoki H."/>
            <person name="Arikawa K."/>
            <person name="Arita K."/>
            <person name="Bito T."/>
            <person name="Chiden Y."/>
            <person name="Fujitsuka N."/>
            <person name="Fukunaka R."/>
            <person name="Hamada M."/>
            <person name="Harada C."/>
            <person name="Hayashi A."/>
            <person name="Hijishita S."/>
            <person name="Honda M."/>
            <person name="Hosokawa S."/>
            <person name="Ichikawa Y."/>
            <person name="Idonuma A."/>
            <person name="Iijima M."/>
            <person name="Ikeda M."/>
            <person name="Ikeno M."/>
            <person name="Ito K."/>
            <person name="Ito S."/>
            <person name="Ito T."/>
            <person name="Ito Y."/>
            <person name="Ito Y."/>
            <person name="Iwabuchi A."/>
            <person name="Kamiya K."/>
            <person name="Karasawa W."/>
            <person name="Kurita K."/>
            <person name="Katagiri S."/>
            <person name="Kikuta A."/>
            <person name="Kobayashi H."/>
            <person name="Kobayashi N."/>
            <person name="Machita K."/>
            <person name="Maehara T."/>
            <person name="Masukawa M."/>
            <person name="Mizubayashi T."/>
            <person name="Mukai Y."/>
            <person name="Nagasaki H."/>
            <person name="Nagata Y."/>
            <person name="Naito S."/>
            <person name="Nakashima M."/>
            <person name="Nakama Y."/>
            <person name="Nakamichi Y."/>
            <person name="Nakamura M."/>
            <person name="Meguro A."/>
            <person name="Negishi M."/>
            <person name="Ohta I."/>
            <person name="Ohta T."/>
            <person name="Okamoto M."/>
            <person name="Ono N."/>
            <person name="Saji S."/>
            <person name="Sakaguchi M."/>
            <person name="Sakai K."/>
            <person name="Shibata M."/>
            <person name="Shimokawa T."/>
            <person name="Song J."/>
            <person name="Takazaki Y."/>
            <person name="Terasawa K."/>
            <person name="Tsugane M."/>
            <person name="Tsuji K."/>
            <person name="Ueda S."/>
            <person name="Waki K."/>
            <person name="Yamagata H."/>
            <person name="Yamamoto M."/>
            <person name="Yamamoto S."/>
            <person name="Yamane H."/>
            <person name="Yoshiki S."/>
            <person name="Yoshihara R."/>
            <person name="Yukawa K."/>
            <person name="Zhong H."/>
            <person name="Yano M."/>
            <person name="Yuan Q."/>
            <person name="Ouyang S."/>
            <person name="Liu J."/>
            <person name="Jones K.M."/>
            <person name="Gansberger K."/>
            <person name="Moffat K."/>
            <person name="Hill J."/>
            <person name="Bera J."/>
            <person name="Fadrosh D."/>
            <person name="Jin S."/>
            <person name="Johri S."/>
            <person name="Kim M."/>
            <person name="Overton L."/>
            <person name="Reardon M."/>
            <person name="Tsitrin T."/>
            <person name="Vuong H."/>
            <person name="Weaver B."/>
            <person name="Ciecko A."/>
            <person name="Tallon L."/>
            <person name="Jackson J."/>
            <person name="Pai G."/>
            <person name="Aken S.V."/>
            <person name="Utterback T."/>
            <person name="Reidmuller S."/>
            <person name="Feldblyum T."/>
            <person name="Hsiao J."/>
            <person name="Zismann V."/>
            <person name="Iobst S."/>
            <person name="de Vazeille A.R."/>
            <person name="Buell C.R."/>
            <person name="Ying K."/>
            <person name="Li Y."/>
            <person name="Lu T."/>
            <person name="Huang Y."/>
            <person name="Zhao Q."/>
            <person name="Feng Q."/>
            <person name="Zhang L."/>
            <person name="Zhu J."/>
            <person name="Weng Q."/>
            <person name="Mu J."/>
            <person name="Lu Y."/>
            <person name="Fan D."/>
            <person name="Liu Y."/>
            <person name="Guan J."/>
            <person name="Zhang Y."/>
            <person name="Yu S."/>
            <person name="Liu X."/>
            <person name="Zhang Y."/>
            <person name="Hong G."/>
            <person name="Han B."/>
            <person name="Choisne N."/>
            <person name="Demange N."/>
            <person name="Orjeda G."/>
            <person name="Samain S."/>
            <person name="Cattolico L."/>
            <person name="Pelletier E."/>
            <person name="Couloux A."/>
            <person name="Segurens B."/>
            <person name="Wincker P."/>
            <person name="D'Hont A."/>
            <person name="Scarpelli C."/>
            <person name="Weissenbach J."/>
            <person name="Salanoubat M."/>
            <person name="Quetier F."/>
            <person name="Yu Y."/>
            <person name="Kim H.R."/>
            <person name="Rambo T."/>
            <person name="Currie J."/>
            <person name="Collura K."/>
            <person name="Luo M."/>
            <person name="Yang T."/>
            <person name="Ammiraju J.S.S."/>
            <person name="Engler F."/>
            <person name="Soderlund C."/>
            <person name="Wing R.A."/>
            <person name="Palmer L.E."/>
            <person name="de la Bastide M."/>
            <person name="Spiegel L."/>
            <person name="Nascimento L."/>
            <person name="Zutavern T."/>
            <person name="O'Shaughnessy A."/>
            <person name="Dike S."/>
            <person name="Dedhia N."/>
            <person name="Preston R."/>
            <person name="Balija V."/>
            <person name="McCombie W.R."/>
            <person name="Chow T."/>
            <person name="Chen H."/>
            <person name="Chung M."/>
            <person name="Chen C."/>
            <person name="Shaw J."/>
            <person name="Wu H."/>
            <person name="Hsiao K."/>
            <person name="Chao Y."/>
            <person name="Chu M."/>
            <person name="Cheng C."/>
            <person name="Hour A."/>
            <person name="Lee P."/>
            <person name="Lin S."/>
            <person name="Lin Y."/>
            <person name="Liou J."/>
            <person name="Liu S."/>
            <person name="Hsing Y."/>
            <person name="Raghuvanshi S."/>
            <person name="Mohanty A."/>
            <person name="Bharti A.K."/>
            <person name="Gaur A."/>
            <person name="Gupta V."/>
            <person name="Kumar D."/>
            <person name="Ravi V."/>
            <person name="Vij S."/>
            <person name="Kapur A."/>
            <person name="Khurana P."/>
            <person name="Khurana P."/>
            <person name="Khurana J.P."/>
            <person name="Tyagi A.K."/>
            <person name="Gaikwad K."/>
            <person name="Singh A."/>
            <person name="Dalal V."/>
            <person name="Srivastava S."/>
            <person name="Dixit A."/>
            <person name="Pal A.K."/>
            <person name="Ghazi I.A."/>
            <person name="Yadav M."/>
            <person name="Pandit A."/>
            <person name="Bhargava A."/>
            <person name="Sureshbabu K."/>
            <person name="Batra K."/>
            <person name="Sharma T.R."/>
            <person name="Mohapatra T."/>
            <person name="Singh N.K."/>
            <person name="Messing J."/>
            <person name="Nelson A.B."/>
            <person name="Fuks G."/>
            <person name="Kavchok S."/>
            <person name="Keizer G."/>
            <person name="Linton E."/>
            <person name="Llaca V."/>
            <person name="Song R."/>
            <person name="Tanyolac B."/>
            <person name="Young S."/>
            <person name="Ho-Il K."/>
            <person name="Hahn J.H."/>
            <person name="Sangsakoo G."/>
            <person name="Vanavichit A."/>
            <person name="de Mattos Luiz.A.T."/>
            <person name="Zimmer P.D."/>
            <person name="Malone G."/>
            <person name="Dellagostin O."/>
            <person name="de Oliveira A.C."/>
            <person name="Bevan M."/>
            <person name="Bancroft I."/>
            <person name="Minx P."/>
            <person name="Cordum H."/>
            <person name="Wilson R."/>
            <person name="Cheng Z."/>
            <person name="Jin W."/>
            <person name="Jiang J."/>
            <person name="Leong S.A."/>
            <person name="Iwama H."/>
            <person name="Gojobori T."/>
            <person name="Itoh T."/>
            <person name="Niimura Y."/>
            <person name="Fujii Y."/>
            <person name="Habara T."/>
            <person name="Sakai H."/>
            <person name="Sato Y."/>
            <person name="Wilson G."/>
            <person name="Kumar K."/>
            <person name="McCouch S."/>
            <person name="Juretic N."/>
            <person name="Hoen D."/>
            <person name="Wright S."/>
            <person name="Bruskiewich R."/>
            <person name="Bureau T."/>
            <person name="Miyao A."/>
            <person name="Hirochika H."/>
            <person name="Nishikawa T."/>
            <person name="Kadowaki K."/>
            <person name="Sugiura M."/>
            <person name="Burr B."/>
            <person name="Sasaki T."/>
        </authorList>
    </citation>
    <scope>NUCLEOTIDE SEQUENCE [LARGE SCALE GENOMIC DNA]</scope>
    <source>
        <strain evidence="9">cv. Nipponbare</strain>
    </source>
</reference>
<dbReference type="PANTHER" id="PTHR13871">
    <property type="entry name" value="THIOREDOXIN"/>
    <property type="match status" value="1"/>
</dbReference>
<keyword evidence="2" id="KW-0677">Repeat</keyword>
<keyword evidence="4" id="KW-0520">NAD</keyword>
<sequence length="239" mass="26245">MLIFAPVLVRLHPCCALTSTRSPLFMFQLLFLALHTSLAFLFNTSAPITSVAKLRIAYFHVNNSLFPAVDLTLCFSVHNLGLVLLLRYCAVSAAVSYHSHLVVSTNMSPGSAHPGCKLDAGAAGGVPAQILASRVRAIDVSLTLESLMVSGDLYFVVGKDGEKVPVAWLVGRTGLLYFSAHWCSPCRKFLPKLIEEYIKMREETSSDVEVVFVSNTDGQEKRNCHVRPTAYILSFFTDM</sequence>
<evidence type="ECO:0000256" key="1">
    <source>
        <dbReference type="ARBA" id="ARBA00012612"/>
    </source>
</evidence>
<name>A0A0P0Y0A6_ORYSJ</name>
<feature type="domain" description="Thioredoxin-like fold" evidence="7">
    <location>
        <begin position="172"/>
        <end position="223"/>
    </location>
</feature>
<dbReference type="InterPro" id="IPR036249">
    <property type="entry name" value="Thioredoxin-like_sf"/>
</dbReference>
<dbReference type="EMBL" id="AP014967">
    <property type="protein sequence ID" value="BAT13254.1"/>
    <property type="molecule type" value="Genomic_DNA"/>
</dbReference>
<dbReference type="Gene3D" id="3.40.30.10">
    <property type="entry name" value="Glutaredoxin"/>
    <property type="match status" value="1"/>
</dbReference>
<dbReference type="AlphaFoldDB" id="A0A0P0Y0A6"/>
<evidence type="ECO:0000313" key="9">
    <source>
        <dbReference type="Proteomes" id="UP000059680"/>
    </source>
</evidence>
<dbReference type="SUPFAM" id="SSF52833">
    <property type="entry name" value="Thioredoxin-like"/>
    <property type="match status" value="1"/>
</dbReference>
<comment type="catalytic activity">
    <reaction evidence="6">
        <text>[protein]-dithiol + NADP(+) = [protein]-disulfide + NADPH + H(+)</text>
        <dbReference type="Rhea" id="RHEA:18753"/>
        <dbReference type="Rhea" id="RHEA-COMP:10593"/>
        <dbReference type="Rhea" id="RHEA-COMP:10594"/>
        <dbReference type="ChEBI" id="CHEBI:15378"/>
        <dbReference type="ChEBI" id="CHEBI:29950"/>
        <dbReference type="ChEBI" id="CHEBI:50058"/>
        <dbReference type="ChEBI" id="CHEBI:57783"/>
        <dbReference type="ChEBI" id="CHEBI:58349"/>
        <dbReference type="EC" id="1.8.1.8"/>
    </reaction>
</comment>
<protein>
    <recommendedName>
        <fullName evidence="1">protein-disulfide reductase</fullName>
        <ecNumber evidence="1">1.8.1.8</ecNumber>
    </recommendedName>
</protein>
<dbReference type="InParanoid" id="A0A0P0Y0A6"/>
<evidence type="ECO:0000256" key="4">
    <source>
        <dbReference type="ARBA" id="ARBA00023027"/>
    </source>
</evidence>
<evidence type="ECO:0000259" key="7">
    <source>
        <dbReference type="Pfam" id="PF13905"/>
    </source>
</evidence>
<dbReference type="GO" id="GO:0047134">
    <property type="term" value="F:protein-disulfide reductase [NAD(P)H] activity"/>
    <property type="evidence" value="ECO:0007669"/>
    <property type="project" value="UniProtKB-EC"/>
</dbReference>
<evidence type="ECO:0000256" key="2">
    <source>
        <dbReference type="ARBA" id="ARBA00022737"/>
    </source>
</evidence>